<dbReference type="PIRSF" id="PIRSF005514">
    <property type="entry name" value="ATPase_F0_D_mt"/>
    <property type="match status" value="1"/>
</dbReference>
<dbReference type="InterPro" id="IPR036228">
    <property type="entry name" value="ATP_synth_F0_dsu_sf_mt"/>
</dbReference>
<gene>
    <name evidence="11" type="primary">ATP5H</name>
</gene>
<keyword evidence="4" id="KW-0138">CF(0)</keyword>
<keyword evidence="3 10" id="KW-0813">Transport</keyword>
<evidence type="ECO:0000256" key="6">
    <source>
        <dbReference type="ARBA" id="ARBA00022792"/>
    </source>
</evidence>
<evidence type="ECO:0000313" key="11">
    <source>
        <dbReference type="EMBL" id="SBQ87708.1"/>
    </source>
</evidence>
<dbReference type="EMBL" id="HAEE01009396">
    <property type="protein sequence ID" value="SBR29446.1"/>
    <property type="molecule type" value="Transcribed_RNA"/>
</dbReference>
<keyword evidence="5 10" id="KW-0375">Hydrogen ion transport</keyword>
<protein>
    <recommendedName>
        <fullName evidence="10">ATP synthase subunit d, mitochondrial</fullName>
    </recommendedName>
</protein>
<organism evidence="11">
    <name type="scientific">Nothobranchius kuhntae</name>
    <name type="common">Beira killifish</name>
    <dbReference type="NCBI Taxonomy" id="321403"/>
    <lineage>
        <taxon>Eukaryota</taxon>
        <taxon>Metazoa</taxon>
        <taxon>Chordata</taxon>
        <taxon>Craniata</taxon>
        <taxon>Vertebrata</taxon>
        <taxon>Euteleostomi</taxon>
        <taxon>Actinopterygii</taxon>
        <taxon>Neopterygii</taxon>
        <taxon>Teleostei</taxon>
        <taxon>Neoteleostei</taxon>
        <taxon>Acanthomorphata</taxon>
        <taxon>Ovalentaria</taxon>
        <taxon>Atherinomorphae</taxon>
        <taxon>Cyprinodontiformes</taxon>
        <taxon>Nothobranchiidae</taxon>
        <taxon>Nothobranchius</taxon>
    </lineage>
</organism>
<dbReference type="GO" id="GO:0015078">
    <property type="term" value="F:proton transmembrane transporter activity"/>
    <property type="evidence" value="ECO:0007669"/>
    <property type="project" value="InterPro"/>
</dbReference>
<name>A0A1A8HW05_NOTKU</name>
<reference evidence="11" key="2">
    <citation type="submission" date="2016-06" db="EMBL/GenBank/DDBJ databases">
        <title>The genome of a short-lived fish provides insights into sex chromosome evolution and the genetic control of aging.</title>
        <authorList>
            <person name="Reichwald K."/>
            <person name="Felder M."/>
            <person name="Petzold A."/>
            <person name="Koch P."/>
            <person name="Groth M."/>
            <person name="Platzer M."/>
        </authorList>
    </citation>
    <scope>NUCLEOTIDE SEQUENCE</scope>
    <source>
        <tissue evidence="11">Brain</tissue>
    </source>
</reference>
<dbReference type="GO" id="GO:0045259">
    <property type="term" value="C:proton-transporting ATP synthase complex"/>
    <property type="evidence" value="ECO:0007669"/>
    <property type="project" value="UniProtKB-KW"/>
</dbReference>
<keyword evidence="7 10" id="KW-0406">Ion transport</keyword>
<comment type="subcellular location">
    <subcellularLocation>
        <location evidence="1 10">Mitochondrion inner membrane</location>
    </subcellularLocation>
</comment>
<proteinExistence type="inferred from homology"/>
<dbReference type="PANTHER" id="PTHR12700">
    <property type="entry name" value="ATP SYNTHASE SUBUNIT D, MITOCHONDRIAL"/>
    <property type="match status" value="1"/>
</dbReference>
<keyword evidence="8 10" id="KW-0496">Mitochondrion</keyword>
<comment type="function">
    <text evidence="10">Mitochondrial membrane ATP synthase (F(1)F(0) ATP synthase or Complex V) produces ATP from ADP in the presence of a proton gradient across the membrane which is generated by electron transport complexes of the respiratory chain. F-type ATPases consist of two structural domains, F(1) - containing the extramembraneous catalytic core, and F(0) - containing the membrane proton channel, linked together by a central stalk and a peripheral stalk. During catalysis, ATP synthesis in the catalytic domain of F(1) is coupled via a rotary mechanism of the central stalk subunits to proton translocation.</text>
</comment>
<dbReference type="GO" id="GO:0015986">
    <property type="term" value="P:proton motive force-driven ATP synthesis"/>
    <property type="evidence" value="ECO:0007669"/>
    <property type="project" value="UniProtKB-UniRule"/>
</dbReference>
<dbReference type="AlphaFoldDB" id="A0A1A8HW05"/>
<evidence type="ECO:0000256" key="4">
    <source>
        <dbReference type="ARBA" id="ARBA00022547"/>
    </source>
</evidence>
<evidence type="ECO:0000256" key="2">
    <source>
        <dbReference type="ARBA" id="ARBA00006842"/>
    </source>
</evidence>
<dbReference type="InterPro" id="IPR008689">
    <property type="entry name" value="ATP_synth_F0_dsu_mt"/>
</dbReference>
<sequence length="161" mass="18287">MAGRRAALKAIDWVAFAERVPPNQRSMFNALKTRSDAISAKLASLPESPAAIDWSYYRSTVAKPGMVDEFEKKFSALKVPEPVDTQTAKINAQETEANKSALAYIEASKARITKYEEELDKFKNMIPFDQMTIEDLNEIFPETKLDKVKYPYWPHKPIADL</sequence>
<evidence type="ECO:0000256" key="1">
    <source>
        <dbReference type="ARBA" id="ARBA00004273"/>
    </source>
</evidence>
<evidence type="ECO:0000256" key="8">
    <source>
        <dbReference type="ARBA" id="ARBA00023128"/>
    </source>
</evidence>
<evidence type="ECO:0000256" key="3">
    <source>
        <dbReference type="ARBA" id="ARBA00022448"/>
    </source>
</evidence>
<dbReference type="EMBL" id="HAED01001863">
    <property type="protein sequence ID" value="SBQ87708.1"/>
    <property type="molecule type" value="Transcribed_RNA"/>
</dbReference>
<evidence type="ECO:0000256" key="9">
    <source>
        <dbReference type="ARBA" id="ARBA00023136"/>
    </source>
</evidence>
<keyword evidence="6 10" id="KW-0999">Mitochondrion inner membrane</keyword>
<evidence type="ECO:0000256" key="7">
    <source>
        <dbReference type="ARBA" id="ARBA00023065"/>
    </source>
</evidence>
<accession>A0A1A8HW05</accession>
<dbReference type="GO" id="GO:0005743">
    <property type="term" value="C:mitochondrial inner membrane"/>
    <property type="evidence" value="ECO:0007669"/>
    <property type="project" value="UniProtKB-SubCell"/>
</dbReference>
<evidence type="ECO:0000256" key="10">
    <source>
        <dbReference type="PIRNR" id="PIRNR005514"/>
    </source>
</evidence>
<dbReference type="SUPFAM" id="SSF161065">
    <property type="entry name" value="ATP synthase D chain-like"/>
    <property type="match status" value="1"/>
</dbReference>
<comment type="similarity">
    <text evidence="2 10">Belongs to the ATPase d subunit family.</text>
</comment>
<reference evidence="11" key="1">
    <citation type="submission" date="2016-05" db="EMBL/GenBank/DDBJ databases">
        <authorList>
            <person name="Lavstsen T."/>
            <person name="Jespersen J.S."/>
        </authorList>
    </citation>
    <scope>NUCLEOTIDE SEQUENCE</scope>
    <source>
        <tissue evidence="11">Brain</tissue>
    </source>
</reference>
<dbReference type="Gene3D" id="6.10.280.70">
    <property type="match status" value="1"/>
</dbReference>
<evidence type="ECO:0000256" key="5">
    <source>
        <dbReference type="ARBA" id="ARBA00022781"/>
    </source>
</evidence>
<keyword evidence="9 10" id="KW-0472">Membrane</keyword>
<dbReference type="Pfam" id="PF05873">
    <property type="entry name" value="Mt_ATP-synt_D"/>
    <property type="match status" value="1"/>
</dbReference>